<evidence type="ECO:0000256" key="14">
    <source>
        <dbReference type="ARBA" id="ARBA00023137"/>
    </source>
</evidence>
<dbReference type="EMBL" id="JAAVJS010000007">
    <property type="protein sequence ID" value="NJX15147.1"/>
    <property type="molecule type" value="Genomic_DNA"/>
</dbReference>
<dbReference type="InterPro" id="IPR050445">
    <property type="entry name" value="Bact_polysacc_biosynth/exp"/>
</dbReference>
<evidence type="ECO:0000313" key="21">
    <source>
        <dbReference type="EMBL" id="NJX15147.1"/>
    </source>
</evidence>
<evidence type="ECO:0000256" key="8">
    <source>
        <dbReference type="ARBA" id="ARBA00022692"/>
    </source>
</evidence>
<evidence type="ECO:0000256" key="9">
    <source>
        <dbReference type="ARBA" id="ARBA00022741"/>
    </source>
</evidence>
<organism evidence="21 22">
    <name type="scientific">Tamlana crocina</name>
    <dbReference type="NCBI Taxonomy" id="393006"/>
    <lineage>
        <taxon>Bacteria</taxon>
        <taxon>Pseudomonadati</taxon>
        <taxon>Bacteroidota</taxon>
        <taxon>Flavobacteriia</taxon>
        <taxon>Flavobacteriales</taxon>
        <taxon>Flavobacteriaceae</taxon>
        <taxon>Tamlana</taxon>
    </lineage>
</organism>
<keyword evidence="11" id="KW-0067">ATP-binding</keyword>
<protein>
    <recommendedName>
        <fullName evidence="4">non-specific protein-tyrosine kinase</fullName>
        <ecNumber evidence="4">2.7.10.2</ecNumber>
    </recommendedName>
</protein>
<evidence type="ECO:0000256" key="11">
    <source>
        <dbReference type="ARBA" id="ARBA00022840"/>
    </source>
</evidence>
<sequence>MTTNNQSSFSEPSTSQDFNLKKILSSYTKRWSWFLLSLLLALGIAYTYIRYTTPQYEAYAKVKIVSDDEGSGAGAAFKDLPMFSGAESAKLEDEVAIVTSRTIIEDVIEELDLNIQFFVQGRIHETELYDNAPFNINFIESDSIVNSSWLNFYIEPLSDVEFNYKAYENDVPKKMEFGESIQTKIGDVVITPKSEDVSNIIGKDIRVQMTPISSLVPYYKYQIRLEPIEKNSRIVRVSMQDPVKSKAIDFINTLIEVYNKNTIREKNIKSKNTADFIDARIKLIEADLAKVDDVAESYKTGNKLTDVASEANMYLGVSAQSEQELNIVKNELNTINFMTGQLGEPGDSFDPLPTNLGLADESITATAAKYNELLTERQSRLRSSSEKNPIIINLDEQLSTLRNSLRQSLDNSAKTVKLRMNSLQNQLTKVNSKLYAVPGQTRELRDIEREQTTKEQLYLYLLEKREEATISLTATSPNAVVVEQAYGYSNPVSPNKKIIYIASIFIGLLLPFSVIYVRDLLDNKIHNKEDLVGTISNITVLGEIPRLKFGNTLNAFVQKNDRSLLSESFRIIRTNFDYVRRARSVKAYDNVIFVTSTVNGEGKSFFSANLALTLANTGKRVLLVGADIRNPNTDIIKAKAKTSEGSKIGLTEYLNDGSISVQDTINTFDLDGNKMDMILAGKIPPNPAELLMSDRMKPLFDEVSIDYDFVIVDTAPAMLVTDTLLISQFAGHTIYLTRAGYTEKSILNFTKELHEKNKLNGMMLVVNDVDQSNFGYGARYGYYAANEKKGFLKRLFSKAS</sequence>
<dbReference type="EC" id="2.7.10.2" evidence="4"/>
<evidence type="ECO:0000256" key="12">
    <source>
        <dbReference type="ARBA" id="ARBA00022989"/>
    </source>
</evidence>
<dbReference type="InterPro" id="IPR032807">
    <property type="entry name" value="GNVR"/>
</dbReference>
<comment type="subcellular location">
    <subcellularLocation>
        <location evidence="1">Cell inner membrane</location>
        <topology evidence="1">Multi-pass membrane protein</topology>
    </subcellularLocation>
</comment>
<dbReference type="InterPro" id="IPR025669">
    <property type="entry name" value="AAA_dom"/>
</dbReference>
<evidence type="ECO:0000256" key="7">
    <source>
        <dbReference type="ARBA" id="ARBA00022679"/>
    </source>
</evidence>
<dbReference type="InterPro" id="IPR003856">
    <property type="entry name" value="LPS_length_determ_N"/>
</dbReference>
<keyword evidence="13 17" id="KW-0472">Membrane</keyword>
<dbReference type="InterPro" id="IPR005702">
    <property type="entry name" value="Wzc-like_C"/>
</dbReference>
<comment type="similarity">
    <text evidence="2">Belongs to the CpsD/CapB family.</text>
</comment>
<evidence type="ECO:0000256" key="17">
    <source>
        <dbReference type="SAM" id="Phobius"/>
    </source>
</evidence>
<name>A0ABX1DAR1_9FLAO</name>
<dbReference type="Pfam" id="PF02706">
    <property type="entry name" value="Wzz"/>
    <property type="match status" value="1"/>
</dbReference>
<evidence type="ECO:0000256" key="4">
    <source>
        <dbReference type="ARBA" id="ARBA00011903"/>
    </source>
</evidence>
<proteinExistence type="inferred from homology"/>
<evidence type="ECO:0000256" key="3">
    <source>
        <dbReference type="ARBA" id="ARBA00008883"/>
    </source>
</evidence>
<comment type="catalytic activity">
    <reaction evidence="15">
        <text>L-tyrosyl-[protein] + ATP = O-phospho-L-tyrosyl-[protein] + ADP + H(+)</text>
        <dbReference type="Rhea" id="RHEA:10596"/>
        <dbReference type="Rhea" id="RHEA-COMP:10136"/>
        <dbReference type="Rhea" id="RHEA-COMP:20101"/>
        <dbReference type="ChEBI" id="CHEBI:15378"/>
        <dbReference type="ChEBI" id="CHEBI:30616"/>
        <dbReference type="ChEBI" id="CHEBI:46858"/>
        <dbReference type="ChEBI" id="CHEBI:61978"/>
        <dbReference type="ChEBI" id="CHEBI:456216"/>
        <dbReference type="EC" id="2.7.10.2"/>
    </reaction>
</comment>
<feature type="transmembrane region" description="Helical" evidence="17">
    <location>
        <begin position="498"/>
        <end position="517"/>
    </location>
</feature>
<keyword evidence="22" id="KW-1185">Reference proteome</keyword>
<dbReference type="RefSeq" id="WP_167917393.1">
    <property type="nucleotide sequence ID" value="NZ_JAAVJS010000007.1"/>
</dbReference>
<dbReference type="CDD" id="cd05387">
    <property type="entry name" value="BY-kinase"/>
    <property type="match status" value="1"/>
</dbReference>
<feature type="domain" description="Polysaccharide chain length determinant N-terminal" evidence="18">
    <location>
        <begin position="17"/>
        <end position="111"/>
    </location>
</feature>
<keyword evidence="16" id="KW-0175">Coiled coil</keyword>
<dbReference type="InterPro" id="IPR027417">
    <property type="entry name" value="P-loop_NTPase"/>
</dbReference>
<dbReference type="NCBIfam" id="TIGR01007">
    <property type="entry name" value="eps_fam"/>
    <property type="match status" value="1"/>
</dbReference>
<feature type="domain" description="AAA" evidence="19">
    <location>
        <begin position="591"/>
        <end position="720"/>
    </location>
</feature>
<evidence type="ECO:0000256" key="10">
    <source>
        <dbReference type="ARBA" id="ARBA00022777"/>
    </source>
</evidence>
<feature type="coiled-coil region" evidence="16">
    <location>
        <begin position="406"/>
        <end position="433"/>
    </location>
</feature>
<dbReference type="PANTHER" id="PTHR32309">
    <property type="entry name" value="TYROSINE-PROTEIN KINASE"/>
    <property type="match status" value="1"/>
</dbReference>
<feature type="domain" description="Tyrosine-protein kinase G-rich" evidence="20">
    <location>
        <begin position="446"/>
        <end position="519"/>
    </location>
</feature>
<dbReference type="PANTHER" id="PTHR32309:SF13">
    <property type="entry name" value="FERRIC ENTEROBACTIN TRANSPORT PROTEIN FEPE"/>
    <property type="match status" value="1"/>
</dbReference>
<evidence type="ECO:0000256" key="1">
    <source>
        <dbReference type="ARBA" id="ARBA00004429"/>
    </source>
</evidence>
<evidence type="ECO:0000259" key="19">
    <source>
        <dbReference type="Pfam" id="PF13614"/>
    </source>
</evidence>
<evidence type="ECO:0000313" key="22">
    <source>
        <dbReference type="Proteomes" id="UP000760545"/>
    </source>
</evidence>
<dbReference type="SUPFAM" id="SSF52540">
    <property type="entry name" value="P-loop containing nucleoside triphosphate hydrolases"/>
    <property type="match status" value="1"/>
</dbReference>
<evidence type="ECO:0000259" key="20">
    <source>
        <dbReference type="Pfam" id="PF13807"/>
    </source>
</evidence>
<dbReference type="GO" id="GO:0004715">
    <property type="term" value="F:non-membrane spanning protein tyrosine kinase activity"/>
    <property type="evidence" value="ECO:0007669"/>
    <property type="project" value="UniProtKB-EC"/>
</dbReference>
<evidence type="ECO:0000256" key="5">
    <source>
        <dbReference type="ARBA" id="ARBA00022475"/>
    </source>
</evidence>
<keyword evidence="5" id="KW-1003">Cell membrane</keyword>
<keyword evidence="8 17" id="KW-0812">Transmembrane</keyword>
<keyword evidence="7 21" id="KW-0808">Transferase</keyword>
<keyword evidence="9" id="KW-0547">Nucleotide-binding</keyword>
<gene>
    <name evidence="21" type="ORF">HC176_06560</name>
</gene>
<keyword evidence="12 17" id="KW-1133">Transmembrane helix</keyword>
<evidence type="ECO:0000259" key="18">
    <source>
        <dbReference type="Pfam" id="PF02706"/>
    </source>
</evidence>
<keyword evidence="6" id="KW-0997">Cell inner membrane</keyword>
<dbReference type="Proteomes" id="UP000760545">
    <property type="component" value="Unassembled WGS sequence"/>
</dbReference>
<dbReference type="Pfam" id="PF13614">
    <property type="entry name" value="AAA_31"/>
    <property type="match status" value="1"/>
</dbReference>
<keyword evidence="10" id="KW-0418">Kinase</keyword>
<evidence type="ECO:0000256" key="16">
    <source>
        <dbReference type="SAM" id="Coils"/>
    </source>
</evidence>
<accession>A0ABX1DAR1</accession>
<feature type="transmembrane region" description="Helical" evidence="17">
    <location>
        <begin position="31"/>
        <end position="49"/>
    </location>
</feature>
<comment type="similarity">
    <text evidence="3">Belongs to the etk/wzc family.</text>
</comment>
<evidence type="ECO:0000256" key="6">
    <source>
        <dbReference type="ARBA" id="ARBA00022519"/>
    </source>
</evidence>
<keyword evidence="14" id="KW-0829">Tyrosine-protein kinase</keyword>
<reference evidence="21 22" key="1">
    <citation type="submission" date="2020-03" db="EMBL/GenBank/DDBJ databases">
        <title>Tamlana sp. nov, isolated from XXX.</title>
        <authorList>
            <person name="Cao W.R."/>
        </authorList>
    </citation>
    <scope>NUCLEOTIDE SEQUENCE [LARGE SCALE GENOMIC DNA]</scope>
    <source>
        <strain evidence="21 22">HST1-43</strain>
    </source>
</reference>
<dbReference type="Gene3D" id="3.40.50.300">
    <property type="entry name" value="P-loop containing nucleotide triphosphate hydrolases"/>
    <property type="match status" value="1"/>
</dbReference>
<evidence type="ECO:0000256" key="15">
    <source>
        <dbReference type="ARBA" id="ARBA00051245"/>
    </source>
</evidence>
<dbReference type="Pfam" id="PF13807">
    <property type="entry name" value="GNVR"/>
    <property type="match status" value="1"/>
</dbReference>
<comment type="caution">
    <text evidence="21">The sequence shown here is derived from an EMBL/GenBank/DDBJ whole genome shotgun (WGS) entry which is preliminary data.</text>
</comment>
<evidence type="ECO:0000256" key="13">
    <source>
        <dbReference type="ARBA" id="ARBA00023136"/>
    </source>
</evidence>
<evidence type="ECO:0000256" key="2">
    <source>
        <dbReference type="ARBA" id="ARBA00007316"/>
    </source>
</evidence>